<evidence type="ECO:0000256" key="1">
    <source>
        <dbReference type="ARBA" id="ARBA00009981"/>
    </source>
</evidence>
<evidence type="ECO:0000259" key="2">
    <source>
        <dbReference type="PROSITE" id="PS50022"/>
    </source>
</evidence>
<dbReference type="Proteomes" id="UP000033661">
    <property type="component" value="Unassembled WGS sequence"/>
</dbReference>
<accession>A0A0F3QG52</accession>
<dbReference type="SUPFAM" id="SSF143120">
    <property type="entry name" value="YefM-like"/>
    <property type="match status" value="1"/>
</dbReference>
<dbReference type="InterPro" id="IPR036165">
    <property type="entry name" value="YefM-like_sf"/>
</dbReference>
<keyword evidence="4" id="KW-1185">Reference proteome</keyword>
<feature type="domain" description="F5/8 type C" evidence="2">
    <location>
        <begin position="1"/>
        <end position="47"/>
    </location>
</feature>
<proteinExistence type="inferred from homology"/>
<dbReference type="Gene3D" id="6.10.250.330">
    <property type="match status" value="1"/>
</dbReference>
<dbReference type="EMBL" id="LAOI01000001">
    <property type="protein sequence ID" value="KJV90424.1"/>
    <property type="molecule type" value="Genomic_DNA"/>
</dbReference>
<reference evidence="3 4" key="1">
    <citation type="submission" date="2015-02" db="EMBL/GenBank/DDBJ databases">
        <title>Genome Sequencing of Rickettsiales.</title>
        <authorList>
            <person name="Daugherty S.C."/>
            <person name="Su Q."/>
            <person name="Abolude K."/>
            <person name="Beier-Sexton M."/>
            <person name="Carlyon J.A."/>
            <person name="Carter R."/>
            <person name="Day N.P."/>
            <person name="Dumler S.J."/>
            <person name="Dyachenko V."/>
            <person name="Godinez A."/>
            <person name="Kurtti T.J."/>
            <person name="Lichay M."/>
            <person name="Mullins K.E."/>
            <person name="Ott S."/>
            <person name="Pappas-Brown V."/>
            <person name="Paris D.H."/>
            <person name="Patel P."/>
            <person name="Richards A.L."/>
            <person name="Sadzewicz L."/>
            <person name="Sears K."/>
            <person name="Seidman D."/>
            <person name="Sengamalay N."/>
            <person name="Stenos J."/>
            <person name="Tallon L.J."/>
            <person name="Vincent G."/>
            <person name="Fraser C.M."/>
            <person name="Munderloh U."/>
            <person name="Dunning-Hotopp J.C."/>
        </authorList>
    </citation>
    <scope>NUCLEOTIDE SEQUENCE [LARGE SCALE GENOMIC DNA]</scope>
    <source>
        <strain evidence="3 4">RML An4</strain>
    </source>
</reference>
<name>A0A0F3QG52_RICBE</name>
<dbReference type="AlphaFoldDB" id="A0A0F3QG52"/>
<protein>
    <recommendedName>
        <fullName evidence="2">F5/8 type C domain-containing protein</fullName>
    </recommendedName>
</protein>
<dbReference type="RefSeq" id="WP_012151558.1">
    <property type="nucleotide sequence ID" value="NZ_LAOI01000001.1"/>
</dbReference>
<dbReference type="PATRIC" id="fig|1359193.3.peg.1386"/>
<evidence type="ECO:0000313" key="3">
    <source>
        <dbReference type="EMBL" id="KJV90424.1"/>
    </source>
</evidence>
<dbReference type="InterPro" id="IPR000421">
    <property type="entry name" value="FA58C"/>
</dbReference>
<organism evidence="3 4">
    <name type="scientific">Rickettsia bellii str. RML An4</name>
    <dbReference type="NCBI Taxonomy" id="1359193"/>
    <lineage>
        <taxon>Bacteria</taxon>
        <taxon>Pseudomonadati</taxon>
        <taxon>Pseudomonadota</taxon>
        <taxon>Alphaproteobacteria</taxon>
        <taxon>Rickettsiales</taxon>
        <taxon>Rickettsiaceae</taxon>
        <taxon>Rickettsieae</taxon>
        <taxon>Rickettsia</taxon>
        <taxon>belli group</taxon>
    </lineage>
</organism>
<comment type="similarity">
    <text evidence="1">Belongs to the phD/YefM antitoxin family.</text>
</comment>
<comment type="caution">
    <text evidence="3">The sequence shown here is derived from an EMBL/GenBank/DDBJ whole genome shotgun (WGS) entry which is preliminary data.</text>
</comment>
<sequence length="47" mass="5407">MKSITDEDDESTKETLYLLSNSVNAKWIQESIKQAEKGEFIEVDLDD</sequence>
<gene>
    <name evidence="3" type="ORF">RBEAN4_1427</name>
</gene>
<evidence type="ECO:0000313" key="4">
    <source>
        <dbReference type="Proteomes" id="UP000033661"/>
    </source>
</evidence>
<dbReference type="PROSITE" id="PS50022">
    <property type="entry name" value="FA58C_3"/>
    <property type="match status" value="1"/>
</dbReference>